<evidence type="ECO:0000313" key="5">
    <source>
        <dbReference type="Proteomes" id="UP001301958"/>
    </source>
</evidence>
<dbReference type="SUPFAM" id="SSF51445">
    <property type="entry name" value="(Trans)glycosidases"/>
    <property type="match status" value="1"/>
</dbReference>
<name>A0AAN7BN90_9PEZI</name>
<dbReference type="InterPro" id="IPR024655">
    <property type="entry name" value="Asl1_glyco_hydro_catalytic"/>
</dbReference>
<dbReference type="GO" id="GO:0016787">
    <property type="term" value="F:hydrolase activity"/>
    <property type="evidence" value="ECO:0007669"/>
    <property type="project" value="UniProtKB-KW"/>
</dbReference>
<feature type="region of interest" description="Disordered" evidence="1">
    <location>
        <begin position="120"/>
        <end position="173"/>
    </location>
</feature>
<reference evidence="4" key="1">
    <citation type="journal article" date="2023" name="Mol. Phylogenet. Evol.">
        <title>Genome-scale phylogeny and comparative genomics of the fungal order Sordariales.</title>
        <authorList>
            <person name="Hensen N."/>
            <person name="Bonometti L."/>
            <person name="Westerberg I."/>
            <person name="Brannstrom I.O."/>
            <person name="Guillou S."/>
            <person name="Cros-Aarteil S."/>
            <person name="Calhoun S."/>
            <person name="Haridas S."/>
            <person name="Kuo A."/>
            <person name="Mondo S."/>
            <person name="Pangilinan J."/>
            <person name="Riley R."/>
            <person name="LaButti K."/>
            <person name="Andreopoulos B."/>
            <person name="Lipzen A."/>
            <person name="Chen C."/>
            <person name="Yan M."/>
            <person name="Daum C."/>
            <person name="Ng V."/>
            <person name="Clum A."/>
            <person name="Steindorff A."/>
            <person name="Ohm R.A."/>
            <person name="Martin F."/>
            <person name="Silar P."/>
            <person name="Natvig D.O."/>
            <person name="Lalanne C."/>
            <person name="Gautier V."/>
            <person name="Ament-Velasquez S.L."/>
            <person name="Kruys A."/>
            <person name="Hutchinson M.I."/>
            <person name="Powell A.J."/>
            <person name="Barry K."/>
            <person name="Miller A.N."/>
            <person name="Grigoriev I.V."/>
            <person name="Debuchy R."/>
            <person name="Gladieux P."/>
            <person name="Hiltunen Thoren M."/>
            <person name="Johannesson H."/>
        </authorList>
    </citation>
    <scope>NUCLEOTIDE SEQUENCE</scope>
    <source>
        <strain evidence="4">CBS 990.96</strain>
    </source>
</reference>
<dbReference type="PANTHER" id="PTHR34154">
    <property type="entry name" value="ALKALI-SENSITIVE LINKAGE PROTEIN 1"/>
    <property type="match status" value="1"/>
</dbReference>
<feature type="domain" description="Asl1-like glycosyl hydrolase catalytic" evidence="3">
    <location>
        <begin position="182"/>
        <end position="406"/>
    </location>
</feature>
<dbReference type="Proteomes" id="UP001301958">
    <property type="component" value="Unassembled WGS sequence"/>
</dbReference>
<dbReference type="GO" id="GO:0009277">
    <property type="term" value="C:fungal-type cell wall"/>
    <property type="evidence" value="ECO:0007669"/>
    <property type="project" value="TreeGrafter"/>
</dbReference>
<evidence type="ECO:0000259" key="3">
    <source>
        <dbReference type="Pfam" id="PF11790"/>
    </source>
</evidence>
<keyword evidence="2" id="KW-0732">Signal</keyword>
<keyword evidence="4" id="KW-0378">Hydrolase</keyword>
<dbReference type="AlphaFoldDB" id="A0AAN7BN90"/>
<sequence>MLSKTLFALAAACLAGQTVAGPHHGHGLQHAHEKRAIVTELVTVTNWVTVTVGGSQTKKVFFSRTRKVRPTPTSISTSTTAAVASVAPVPPPPSPEVAPVPTTIVTQVRPVSDIPESIAPIEAPKSEPVVQPPPAPITTEAPVVEVPPPPAPAASTKAAEPAPAPAPAPDTGSKSSIAFKRGLAYNNKNFLQRFLNSGTKIGWTYSWGQRDDSGVNIPFVPTLWGLKLDFAQTWPANAQEAINKGSPALFSFNEPDHASQSNLSPQLAAQKHIELMNPFAGKARIASPSITNSGNPGEGIEWLKQFFEACSGKCAVDFVNIHIYGFDTATFLSHLVKVHELFGKPVWITEFAFGGSESEINSQLTTVLTALENDSKYSFVEHYAYFMAEDGMLVKGNSLSTYGNTYAYGA</sequence>
<reference evidence="4" key="2">
    <citation type="submission" date="2023-05" db="EMBL/GenBank/DDBJ databases">
        <authorList>
            <consortium name="Lawrence Berkeley National Laboratory"/>
            <person name="Steindorff A."/>
            <person name="Hensen N."/>
            <person name="Bonometti L."/>
            <person name="Westerberg I."/>
            <person name="Brannstrom I.O."/>
            <person name="Guillou S."/>
            <person name="Cros-Aarteil S."/>
            <person name="Calhoun S."/>
            <person name="Haridas S."/>
            <person name="Kuo A."/>
            <person name="Mondo S."/>
            <person name="Pangilinan J."/>
            <person name="Riley R."/>
            <person name="Labutti K."/>
            <person name="Andreopoulos B."/>
            <person name="Lipzen A."/>
            <person name="Chen C."/>
            <person name="Yanf M."/>
            <person name="Daum C."/>
            <person name="Ng V."/>
            <person name="Clum A."/>
            <person name="Ohm R."/>
            <person name="Martin F."/>
            <person name="Silar P."/>
            <person name="Natvig D."/>
            <person name="Lalanne C."/>
            <person name="Gautier V."/>
            <person name="Ament-Velasquez S.L."/>
            <person name="Kruys A."/>
            <person name="Hutchinson M.I."/>
            <person name="Powell A.J."/>
            <person name="Barry K."/>
            <person name="Miller A.N."/>
            <person name="Grigoriev I.V."/>
            <person name="Debuchy R."/>
            <person name="Gladieux P."/>
            <person name="Thoren M.H."/>
            <person name="Johannesson H."/>
        </authorList>
    </citation>
    <scope>NUCLEOTIDE SEQUENCE</scope>
    <source>
        <strain evidence="4">CBS 990.96</strain>
    </source>
</reference>
<evidence type="ECO:0000256" key="1">
    <source>
        <dbReference type="SAM" id="MobiDB-lite"/>
    </source>
</evidence>
<comment type="caution">
    <text evidence="4">The sequence shown here is derived from an EMBL/GenBank/DDBJ whole genome shotgun (WGS) entry which is preliminary data.</text>
</comment>
<dbReference type="InterPro" id="IPR053183">
    <property type="entry name" value="ASL1"/>
</dbReference>
<dbReference type="GO" id="GO:0071966">
    <property type="term" value="P:fungal-type cell wall polysaccharide metabolic process"/>
    <property type="evidence" value="ECO:0007669"/>
    <property type="project" value="TreeGrafter"/>
</dbReference>
<dbReference type="Pfam" id="PF11790">
    <property type="entry name" value="Glyco_hydro_cc"/>
    <property type="match status" value="1"/>
</dbReference>
<evidence type="ECO:0000313" key="4">
    <source>
        <dbReference type="EMBL" id="KAK4226453.1"/>
    </source>
</evidence>
<feature type="chain" id="PRO_5042958501" evidence="2">
    <location>
        <begin position="21"/>
        <end position="410"/>
    </location>
</feature>
<organism evidence="4 5">
    <name type="scientific">Podospora fimiseda</name>
    <dbReference type="NCBI Taxonomy" id="252190"/>
    <lineage>
        <taxon>Eukaryota</taxon>
        <taxon>Fungi</taxon>
        <taxon>Dikarya</taxon>
        <taxon>Ascomycota</taxon>
        <taxon>Pezizomycotina</taxon>
        <taxon>Sordariomycetes</taxon>
        <taxon>Sordariomycetidae</taxon>
        <taxon>Sordariales</taxon>
        <taxon>Podosporaceae</taxon>
        <taxon>Podospora</taxon>
    </lineage>
</organism>
<evidence type="ECO:0000256" key="2">
    <source>
        <dbReference type="SAM" id="SignalP"/>
    </source>
</evidence>
<protein>
    <submittedName>
        <fullName evidence="4">Glycosyl hydrolase catalytic core-domain-containing protein</fullName>
    </submittedName>
</protein>
<gene>
    <name evidence="4" type="ORF">QBC38DRAFT_229075</name>
</gene>
<proteinExistence type="predicted"/>
<dbReference type="InterPro" id="IPR017853">
    <property type="entry name" value="GH"/>
</dbReference>
<dbReference type="PANTHER" id="PTHR34154:SF13">
    <property type="entry name" value="ASL1-LIKE GLYCOSYL HYDROLASE CATALYTIC DOMAIN-CONTAINING PROTEIN"/>
    <property type="match status" value="1"/>
</dbReference>
<feature type="signal peptide" evidence="2">
    <location>
        <begin position="1"/>
        <end position="20"/>
    </location>
</feature>
<keyword evidence="5" id="KW-1185">Reference proteome</keyword>
<dbReference type="EMBL" id="MU865347">
    <property type="protein sequence ID" value="KAK4226453.1"/>
    <property type="molecule type" value="Genomic_DNA"/>
</dbReference>
<accession>A0AAN7BN90</accession>
<dbReference type="Gene3D" id="3.20.20.80">
    <property type="entry name" value="Glycosidases"/>
    <property type="match status" value="1"/>
</dbReference>